<evidence type="ECO:0000256" key="1">
    <source>
        <dbReference type="ARBA" id="ARBA00004123"/>
    </source>
</evidence>
<accession>A0A0G4F433</accession>
<name>A0A0G4F433_VITBC</name>
<evidence type="ECO:0000256" key="6">
    <source>
        <dbReference type="ARBA" id="ARBA00023242"/>
    </source>
</evidence>
<evidence type="ECO:0000313" key="10">
    <source>
        <dbReference type="EMBL" id="CEM06780.1"/>
    </source>
</evidence>
<evidence type="ECO:0000256" key="5">
    <source>
        <dbReference type="ARBA" id="ARBA00023187"/>
    </source>
</evidence>
<proteinExistence type="inferred from homology"/>
<dbReference type="FunCoup" id="A0A0G4F433">
    <property type="interactions" value="2"/>
</dbReference>
<evidence type="ECO:0000256" key="2">
    <source>
        <dbReference type="ARBA" id="ARBA00007203"/>
    </source>
</evidence>
<dbReference type="GO" id="GO:0005681">
    <property type="term" value="C:spliceosomal complex"/>
    <property type="evidence" value="ECO:0007669"/>
    <property type="project" value="UniProtKB-UniRule"/>
</dbReference>
<dbReference type="PhylomeDB" id="A0A0G4F433"/>
<evidence type="ECO:0000256" key="8">
    <source>
        <dbReference type="SAM" id="MobiDB-lite"/>
    </source>
</evidence>
<dbReference type="PANTHER" id="PTHR12942">
    <property type="entry name" value="STEP II SPLICING FACTOR SLU7"/>
    <property type="match status" value="1"/>
</dbReference>
<dbReference type="PANTHER" id="PTHR12942:SF2">
    <property type="entry name" value="PRE-MRNA-SPLICING FACTOR SLU7"/>
    <property type="match status" value="1"/>
</dbReference>
<protein>
    <recommendedName>
        <fullName evidence="7">Pre-mRNA-splicing factor SLU7</fullName>
    </recommendedName>
</protein>
<comment type="function">
    <text evidence="7">Involved in pre-mRNA splicing.</text>
</comment>
<dbReference type="InterPro" id="IPR019339">
    <property type="entry name" value="CIR_N_dom"/>
</dbReference>
<keyword evidence="6 7" id="KW-0539">Nucleus</keyword>
<dbReference type="GO" id="GO:0030628">
    <property type="term" value="F:pre-mRNA 3'-splice site binding"/>
    <property type="evidence" value="ECO:0007669"/>
    <property type="project" value="UniProtKB-UniRule"/>
</dbReference>
<dbReference type="EMBL" id="CDMY01000370">
    <property type="protein sequence ID" value="CEM06780.1"/>
    <property type="molecule type" value="Genomic_DNA"/>
</dbReference>
<dbReference type="Pfam" id="PF10197">
    <property type="entry name" value="Cir_N"/>
    <property type="match status" value="1"/>
</dbReference>
<feature type="compositionally biased region" description="Basic and acidic residues" evidence="8">
    <location>
        <begin position="218"/>
        <end position="228"/>
    </location>
</feature>
<dbReference type="VEuPathDB" id="CryptoDB:Vbra_8772"/>
<organism evidence="10 11">
    <name type="scientific">Vitrella brassicaformis (strain CCMP3155)</name>
    <dbReference type="NCBI Taxonomy" id="1169540"/>
    <lineage>
        <taxon>Eukaryota</taxon>
        <taxon>Sar</taxon>
        <taxon>Alveolata</taxon>
        <taxon>Colpodellida</taxon>
        <taxon>Vitrellaceae</taxon>
        <taxon>Vitrella</taxon>
    </lineage>
</organism>
<keyword evidence="11" id="KW-1185">Reference proteome</keyword>
<comment type="subunit">
    <text evidence="7">Associated with the spliceosome.</text>
</comment>
<keyword evidence="5 7" id="KW-0508">mRNA splicing</keyword>
<dbReference type="STRING" id="1169540.A0A0G4F433"/>
<sequence>MWMGKIGSKSANFIMHKPFHPGNFQNLEKVWQAEEKKKREEKMQQEMLERRQEESKIEELRRAVRQREMSELTPTQSEMKATGKRDQGRPKAQKPIKVDQSSRPVNKSKYKEDVHVNGHTAVWGSYYDPDMQQWGYKCCRSTDRHAECTGRVGDTRESEAQKPRDASKKRPHPPEEEGRERDGEAAAASATSSAAGAHPRKKVKSSRGPALSSGLADILKRLNDEPGG</sequence>
<feature type="compositionally biased region" description="Basic and acidic residues" evidence="8">
    <location>
        <begin position="145"/>
        <end position="184"/>
    </location>
</feature>
<feature type="region of interest" description="Disordered" evidence="8">
    <location>
        <begin position="35"/>
        <end position="127"/>
    </location>
</feature>
<comment type="subcellular location">
    <subcellularLocation>
        <location evidence="1 7">Nucleus</location>
    </subcellularLocation>
</comment>
<evidence type="ECO:0000259" key="9">
    <source>
        <dbReference type="SMART" id="SM01083"/>
    </source>
</evidence>
<comment type="similarity">
    <text evidence="2 7">Belongs to the SLU7 family.</text>
</comment>
<feature type="domain" description="CBF1-interacting co-repressor CIR N-terminal" evidence="9">
    <location>
        <begin position="18"/>
        <end position="54"/>
    </location>
</feature>
<dbReference type="Proteomes" id="UP000041254">
    <property type="component" value="Unassembled WGS sequence"/>
</dbReference>
<dbReference type="SMART" id="SM01083">
    <property type="entry name" value="Cir_N"/>
    <property type="match status" value="1"/>
</dbReference>
<keyword evidence="3 7" id="KW-0507">mRNA processing</keyword>
<reference evidence="10 11" key="1">
    <citation type="submission" date="2014-11" db="EMBL/GenBank/DDBJ databases">
        <authorList>
            <person name="Zhu J."/>
            <person name="Qi W."/>
            <person name="Song R."/>
        </authorList>
    </citation>
    <scope>NUCLEOTIDE SEQUENCE [LARGE SCALE GENOMIC DNA]</scope>
</reference>
<evidence type="ECO:0000256" key="3">
    <source>
        <dbReference type="ARBA" id="ARBA00022664"/>
    </source>
</evidence>
<dbReference type="AlphaFoldDB" id="A0A0G4F433"/>
<evidence type="ECO:0000256" key="4">
    <source>
        <dbReference type="ARBA" id="ARBA00022728"/>
    </source>
</evidence>
<evidence type="ECO:0000256" key="7">
    <source>
        <dbReference type="RuleBase" id="RU367071"/>
    </source>
</evidence>
<dbReference type="InParanoid" id="A0A0G4F433"/>
<keyword evidence="4 7" id="KW-0747">Spliceosome</keyword>
<feature type="compositionally biased region" description="Basic and acidic residues" evidence="8">
    <location>
        <begin position="35"/>
        <end position="70"/>
    </location>
</feature>
<feature type="compositionally biased region" description="Low complexity" evidence="8">
    <location>
        <begin position="185"/>
        <end position="197"/>
    </location>
</feature>
<dbReference type="GO" id="GO:0000398">
    <property type="term" value="P:mRNA splicing, via spliceosome"/>
    <property type="evidence" value="ECO:0007669"/>
    <property type="project" value="UniProtKB-UniRule"/>
</dbReference>
<feature type="region of interest" description="Disordered" evidence="8">
    <location>
        <begin position="145"/>
        <end position="228"/>
    </location>
</feature>
<evidence type="ECO:0000313" key="11">
    <source>
        <dbReference type="Proteomes" id="UP000041254"/>
    </source>
</evidence>
<dbReference type="OrthoDB" id="10250354at2759"/>
<gene>
    <name evidence="10" type="ORF">Vbra_8772</name>
</gene>
<dbReference type="InterPro" id="IPR039974">
    <property type="entry name" value="Splicing_factor_SLU7"/>
</dbReference>
<dbReference type="OMA" id="WQNQEKI"/>